<evidence type="ECO:0000256" key="1">
    <source>
        <dbReference type="ARBA" id="ARBA00000085"/>
    </source>
</evidence>
<dbReference type="PANTHER" id="PTHR43065:SF46">
    <property type="entry name" value="C4-DICARBOXYLATE TRANSPORT SENSOR PROTEIN DCTB"/>
    <property type="match status" value="1"/>
</dbReference>
<dbReference type="Gene3D" id="3.30.565.10">
    <property type="entry name" value="Histidine kinase-like ATPase, C-terminal domain"/>
    <property type="match status" value="1"/>
</dbReference>
<evidence type="ECO:0000256" key="4">
    <source>
        <dbReference type="ARBA" id="ARBA00022741"/>
    </source>
</evidence>
<sequence>MKNRKYRWLLYNLLAMVSGITAYHFYSEGKWFNAFVFSGLAIAFIALMYSSVHAQASKTEKVISSIRRKDFSLFPGKEEGKTLLNSSIELYYQCKDEQLSLSSYKLLYESILDHMETGLMILSDENENWEVFYVNEAFLNSLRIPKYKKWDLYASKVPEFYNIIENTGYNSSQEFFDISVQGNSKQSFSLRTKQVKNPQHRFYIITLESVQKIIEQKEKLAWHNLMKVISHELLNTLTPVNSLIQNLEYISNQETVSKDDQEEMKESLMIINSKSKQLLSFVDDYRQVAELPKPVLASVSLKKVIESAIIFLKPEFEKQKIFVSTEIDDFRVSADEKMIERSLINLYLNAIYAVSETEDKVIKTIVRSHNKRIIISIIDSGSGITSEIKDKIFLPFFTTRANGSGIGLTLTKSIMEAHGGYLNYQAREKGSNFELWFLE</sequence>
<dbReference type="InterPro" id="IPR005467">
    <property type="entry name" value="His_kinase_dom"/>
</dbReference>
<keyword evidence="8" id="KW-1133">Transmembrane helix</keyword>
<dbReference type="Gene3D" id="1.10.287.130">
    <property type="match status" value="1"/>
</dbReference>
<keyword evidence="8" id="KW-0472">Membrane</keyword>
<evidence type="ECO:0000256" key="5">
    <source>
        <dbReference type="ARBA" id="ARBA00022777"/>
    </source>
</evidence>
<keyword evidence="8" id="KW-0812">Transmembrane</keyword>
<dbReference type="PANTHER" id="PTHR43065">
    <property type="entry name" value="SENSOR HISTIDINE KINASE"/>
    <property type="match status" value="1"/>
</dbReference>
<dbReference type="Pfam" id="PF02518">
    <property type="entry name" value="HATPase_c"/>
    <property type="match status" value="1"/>
</dbReference>
<keyword evidence="4" id="KW-0547">Nucleotide-binding</keyword>
<dbReference type="InterPro" id="IPR003594">
    <property type="entry name" value="HATPase_dom"/>
</dbReference>
<dbReference type="SUPFAM" id="SSF55874">
    <property type="entry name" value="ATPase domain of HSP90 chaperone/DNA topoisomerase II/histidine kinase"/>
    <property type="match status" value="1"/>
</dbReference>
<dbReference type="SMART" id="SM00387">
    <property type="entry name" value="HATPase_c"/>
    <property type="match status" value="1"/>
</dbReference>
<evidence type="ECO:0000313" key="11">
    <source>
        <dbReference type="Proteomes" id="UP000269015"/>
    </source>
</evidence>
<dbReference type="Proteomes" id="UP000269015">
    <property type="component" value="Chromosome"/>
</dbReference>
<evidence type="ECO:0000256" key="2">
    <source>
        <dbReference type="ARBA" id="ARBA00012438"/>
    </source>
</evidence>
<reference evidence="10 11" key="1">
    <citation type="submission" date="2018-11" db="EMBL/GenBank/DDBJ databases">
        <title>Proposal to divide the Flavobacteriaceae and reorganize its genera based on Amino Acid Identity values calculated from whole genome sequences.</title>
        <authorList>
            <person name="Nicholson A.C."/>
            <person name="Gulvik C.A."/>
            <person name="Whitney A.M."/>
            <person name="Humrighouse B.W."/>
            <person name="Bell M."/>
            <person name="Holmes B."/>
            <person name="Steigerwalt A.G."/>
            <person name="Villarma A."/>
            <person name="Sheth M."/>
            <person name="Batra D."/>
            <person name="Pryor J."/>
            <person name="Bernardet J.-F."/>
            <person name="Hugo C."/>
            <person name="Kampfer P."/>
            <person name="Newman J."/>
            <person name="McQuiston J.R."/>
        </authorList>
    </citation>
    <scope>NUCLEOTIDE SEQUENCE [LARGE SCALE GENOMIC DNA]</scope>
    <source>
        <strain evidence="10 11">H5559</strain>
    </source>
</reference>
<dbReference type="PROSITE" id="PS50109">
    <property type="entry name" value="HIS_KIN"/>
    <property type="match status" value="1"/>
</dbReference>
<evidence type="ECO:0000256" key="6">
    <source>
        <dbReference type="ARBA" id="ARBA00022840"/>
    </source>
</evidence>
<protein>
    <recommendedName>
        <fullName evidence="2">histidine kinase</fullName>
        <ecNumber evidence="2">2.7.13.3</ecNumber>
    </recommendedName>
</protein>
<keyword evidence="3" id="KW-0808">Transferase</keyword>
<gene>
    <name evidence="10" type="ORF">EG352_00735</name>
</gene>
<dbReference type="PRINTS" id="PR00344">
    <property type="entry name" value="BCTRLSENSOR"/>
</dbReference>
<feature type="domain" description="Histidine kinase" evidence="9">
    <location>
        <begin position="228"/>
        <end position="439"/>
    </location>
</feature>
<accession>A0AAD0YSV7</accession>
<dbReference type="AlphaFoldDB" id="A0AAD0YSV7"/>
<comment type="catalytic activity">
    <reaction evidence="1">
        <text>ATP + protein L-histidine = ADP + protein N-phospho-L-histidine.</text>
        <dbReference type="EC" id="2.7.13.3"/>
    </reaction>
</comment>
<evidence type="ECO:0000256" key="3">
    <source>
        <dbReference type="ARBA" id="ARBA00022679"/>
    </source>
</evidence>
<proteinExistence type="predicted"/>
<evidence type="ECO:0000256" key="7">
    <source>
        <dbReference type="ARBA" id="ARBA00023012"/>
    </source>
</evidence>
<dbReference type="GO" id="GO:0004673">
    <property type="term" value="F:protein histidine kinase activity"/>
    <property type="evidence" value="ECO:0007669"/>
    <property type="project" value="UniProtKB-EC"/>
</dbReference>
<dbReference type="EMBL" id="CP033930">
    <property type="protein sequence ID" value="AZB16412.1"/>
    <property type="molecule type" value="Genomic_DNA"/>
</dbReference>
<keyword evidence="5" id="KW-0418">Kinase</keyword>
<dbReference type="InterPro" id="IPR004358">
    <property type="entry name" value="Sig_transdc_His_kin-like_C"/>
</dbReference>
<dbReference type="InterPro" id="IPR036890">
    <property type="entry name" value="HATPase_C_sf"/>
</dbReference>
<keyword evidence="7" id="KW-0902">Two-component regulatory system</keyword>
<evidence type="ECO:0000256" key="8">
    <source>
        <dbReference type="SAM" id="Phobius"/>
    </source>
</evidence>
<evidence type="ECO:0000259" key="9">
    <source>
        <dbReference type="PROSITE" id="PS50109"/>
    </source>
</evidence>
<feature type="transmembrane region" description="Helical" evidence="8">
    <location>
        <begin position="9"/>
        <end position="26"/>
    </location>
</feature>
<feature type="transmembrane region" description="Helical" evidence="8">
    <location>
        <begin position="32"/>
        <end position="52"/>
    </location>
</feature>
<evidence type="ECO:0000313" key="10">
    <source>
        <dbReference type="EMBL" id="AZB16412.1"/>
    </source>
</evidence>
<dbReference type="GO" id="GO:0005524">
    <property type="term" value="F:ATP binding"/>
    <property type="evidence" value="ECO:0007669"/>
    <property type="project" value="UniProtKB-KW"/>
</dbReference>
<name>A0AAD0YSV7_CHRID</name>
<dbReference type="RefSeq" id="WP_061085158.1">
    <property type="nucleotide sequence ID" value="NZ_CP033930.1"/>
</dbReference>
<keyword evidence="6" id="KW-0067">ATP-binding</keyword>
<dbReference type="GO" id="GO:0000160">
    <property type="term" value="P:phosphorelay signal transduction system"/>
    <property type="evidence" value="ECO:0007669"/>
    <property type="project" value="UniProtKB-KW"/>
</dbReference>
<organism evidence="10 11">
    <name type="scientific">Chryseobacterium indologenes</name>
    <name type="common">Flavobacterium indologenes</name>
    <dbReference type="NCBI Taxonomy" id="253"/>
    <lineage>
        <taxon>Bacteria</taxon>
        <taxon>Pseudomonadati</taxon>
        <taxon>Bacteroidota</taxon>
        <taxon>Flavobacteriia</taxon>
        <taxon>Flavobacteriales</taxon>
        <taxon>Weeksellaceae</taxon>
        <taxon>Chryseobacterium group</taxon>
        <taxon>Chryseobacterium</taxon>
    </lineage>
</organism>
<dbReference type="EC" id="2.7.13.3" evidence="2"/>